<evidence type="ECO:0000313" key="4">
    <source>
        <dbReference type="EMBL" id="KAF5350254.1"/>
    </source>
</evidence>
<keyword evidence="5" id="KW-1185">Reference proteome</keyword>
<accession>A0A8H5CY93</accession>
<feature type="compositionally biased region" description="Low complexity" evidence="2">
    <location>
        <begin position="119"/>
        <end position="146"/>
    </location>
</feature>
<dbReference type="Proteomes" id="UP000559256">
    <property type="component" value="Unassembled WGS sequence"/>
</dbReference>
<feature type="coiled-coil region" evidence="1">
    <location>
        <begin position="329"/>
        <end position="356"/>
    </location>
</feature>
<name>A0A8H5CY93_9AGAR</name>
<comment type="caution">
    <text evidence="4">The sequence shown here is derived from an EMBL/GenBank/DDBJ whole genome shotgun (WGS) entry which is preliminary data.</text>
</comment>
<feature type="compositionally biased region" description="Polar residues" evidence="2">
    <location>
        <begin position="195"/>
        <end position="216"/>
    </location>
</feature>
<keyword evidence="3" id="KW-1133">Transmembrane helix</keyword>
<feature type="compositionally biased region" description="Low complexity" evidence="2">
    <location>
        <begin position="224"/>
        <end position="260"/>
    </location>
</feature>
<keyword evidence="1" id="KW-0175">Coiled coil</keyword>
<feature type="region of interest" description="Disordered" evidence="2">
    <location>
        <begin position="184"/>
        <end position="264"/>
    </location>
</feature>
<evidence type="ECO:0000313" key="5">
    <source>
        <dbReference type="Proteomes" id="UP000559256"/>
    </source>
</evidence>
<protein>
    <submittedName>
        <fullName evidence="4">Uncharacterized protein</fullName>
    </submittedName>
</protein>
<proteinExistence type="predicted"/>
<evidence type="ECO:0000256" key="1">
    <source>
        <dbReference type="SAM" id="Coils"/>
    </source>
</evidence>
<gene>
    <name evidence="4" type="ORF">D9758_007857</name>
</gene>
<organism evidence="4 5">
    <name type="scientific">Tetrapyrgos nigripes</name>
    <dbReference type="NCBI Taxonomy" id="182062"/>
    <lineage>
        <taxon>Eukaryota</taxon>
        <taxon>Fungi</taxon>
        <taxon>Dikarya</taxon>
        <taxon>Basidiomycota</taxon>
        <taxon>Agaricomycotina</taxon>
        <taxon>Agaricomycetes</taxon>
        <taxon>Agaricomycetidae</taxon>
        <taxon>Agaricales</taxon>
        <taxon>Marasmiineae</taxon>
        <taxon>Marasmiaceae</taxon>
        <taxon>Tetrapyrgos</taxon>
    </lineage>
</organism>
<feature type="transmembrane region" description="Helical" evidence="3">
    <location>
        <begin position="149"/>
        <end position="173"/>
    </location>
</feature>
<keyword evidence="3" id="KW-0812">Transmembrane</keyword>
<reference evidence="4 5" key="1">
    <citation type="journal article" date="2020" name="ISME J.">
        <title>Uncovering the hidden diversity of litter-decomposition mechanisms in mushroom-forming fungi.</title>
        <authorList>
            <person name="Floudas D."/>
            <person name="Bentzer J."/>
            <person name="Ahren D."/>
            <person name="Johansson T."/>
            <person name="Persson P."/>
            <person name="Tunlid A."/>
        </authorList>
    </citation>
    <scope>NUCLEOTIDE SEQUENCE [LARGE SCALE GENOMIC DNA]</scope>
    <source>
        <strain evidence="4 5">CBS 291.85</strain>
    </source>
</reference>
<feature type="region of interest" description="Disordered" evidence="2">
    <location>
        <begin position="117"/>
        <end position="146"/>
    </location>
</feature>
<dbReference type="EMBL" id="JAACJM010000076">
    <property type="protein sequence ID" value="KAF5350254.1"/>
    <property type="molecule type" value="Genomic_DNA"/>
</dbReference>
<sequence length="379" mass="40742">MVAGASRYSRLVSYITSALSFSLNISDENPTAFSPTTVTWTRDSSDPSGWWLDEHDVNNPSNKVLSIQVDNSGATSGTVPFVFIRNGTFQIIATNTGNDDGGFFTSTPINVRAALDATSSSCPSPSPSVSNEQSTQSPSSNSSGASTGALVGAVIGSLAFGFSTGTVIMFLVFRRRIARLQAAAHQPEKSDDSNDPSPMQSTSRLNLVRPSRNTPAITPFTAMSPSSDFSSPKSKSNPPERFATSVEGSTQGTSSSVSWSAFRDEKTPPAVMSYDTAPDTATAHDEHAVSSYQNVPTGERQRLLEDEAKRLRLQVLAMVNQALSTGEQENDLRTENRQMAAQMERMKAQIEMLEAQQNSDWARGLTDEPPSYLTSIASQ</sequence>
<dbReference type="AlphaFoldDB" id="A0A8H5CY93"/>
<keyword evidence="3" id="KW-0472">Membrane</keyword>
<evidence type="ECO:0000256" key="2">
    <source>
        <dbReference type="SAM" id="MobiDB-lite"/>
    </source>
</evidence>
<dbReference type="OrthoDB" id="2989174at2759"/>
<feature type="region of interest" description="Disordered" evidence="2">
    <location>
        <begin position="359"/>
        <end position="379"/>
    </location>
</feature>
<evidence type="ECO:0000256" key="3">
    <source>
        <dbReference type="SAM" id="Phobius"/>
    </source>
</evidence>